<organism evidence="1 2">
    <name type="scientific">Artemisia annua</name>
    <name type="common">Sweet wormwood</name>
    <dbReference type="NCBI Taxonomy" id="35608"/>
    <lineage>
        <taxon>Eukaryota</taxon>
        <taxon>Viridiplantae</taxon>
        <taxon>Streptophyta</taxon>
        <taxon>Embryophyta</taxon>
        <taxon>Tracheophyta</taxon>
        <taxon>Spermatophyta</taxon>
        <taxon>Magnoliopsida</taxon>
        <taxon>eudicotyledons</taxon>
        <taxon>Gunneridae</taxon>
        <taxon>Pentapetalae</taxon>
        <taxon>asterids</taxon>
        <taxon>campanulids</taxon>
        <taxon>Asterales</taxon>
        <taxon>Asteraceae</taxon>
        <taxon>Asteroideae</taxon>
        <taxon>Anthemideae</taxon>
        <taxon>Artemisiinae</taxon>
        <taxon>Artemisia</taxon>
    </lineage>
</organism>
<gene>
    <name evidence="1" type="ORF">CTI12_AA244390</name>
</gene>
<reference evidence="1 2" key="1">
    <citation type="journal article" date="2018" name="Mol. Plant">
        <title>The genome of Artemisia annua provides insight into the evolution of Asteraceae family and artemisinin biosynthesis.</title>
        <authorList>
            <person name="Shen Q."/>
            <person name="Zhang L."/>
            <person name="Liao Z."/>
            <person name="Wang S."/>
            <person name="Yan T."/>
            <person name="Shi P."/>
            <person name="Liu M."/>
            <person name="Fu X."/>
            <person name="Pan Q."/>
            <person name="Wang Y."/>
            <person name="Lv Z."/>
            <person name="Lu X."/>
            <person name="Zhang F."/>
            <person name="Jiang W."/>
            <person name="Ma Y."/>
            <person name="Chen M."/>
            <person name="Hao X."/>
            <person name="Li L."/>
            <person name="Tang Y."/>
            <person name="Lv G."/>
            <person name="Zhou Y."/>
            <person name="Sun X."/>
            <person name="Brodelius P.E."/>
            <person name="Rose J.K.C."/>
            <person name="Tang K."/>
        </authorList>
    </citation>
    <scope>NUCLEOTIDE SEQUENCE [LARGE SCALE GENOMIC DNA]</scope>
    <source>
        <strain evidence="2">cv. Huhao1</strain>
        <tissue evidence="1">Leaf</tissue>
    </source>
</reference>
<dbReference type="EMBL" id="PKPP01002423">
    <property type="protein sequence ID" value="PWA75359.1"/>
    <property type="molecule type" value="Genomic_DNA"/>
</dbReference>
<sequence length="92" mass="10216">MIRYQNPTPLRPTIQSFTTSARTETTTKFLITFYNRGGKSGANRYAGLSSSTHYNSTEFGAVYGKPAYKRGKSLHTESLQSDSHLLSVHVAK</sequence>
<dbReference type="Proteomes" id="UP000245207">
    <property type="component" value="Unassembled WGS sequence"/>
</dbReference>
<comment type="caution">
    <text evidence="1">The sequence shown here is derived from an EMBL/GenBank/DDBJ whole genome shotgun (WGS) entry which is preliminary data.</text>
</comment>
<proteinExistence type="predicted"/>
<accession>A0A2U1NPC1</accession>
<protein>
    <submittedName>
        <fullName evidence="1">Uncharacterized protein</fullName>
    </submittedName>
</protein>
<name>A0A2U1NPC1_ARTAN</name>
<dbReference type="AlphaFoldDB" id="A0A2U1NPC1"/>
<evidence type="ECO:0000313" key="2">
    <source>
        <dbReference type="Proteomes" id="UP000245207"/>
    </source>
</evidence>
<evidence type="ECO:0000313" key="1">
    <source>
        <dbReference type="EMBL" id="PWA75359.1"/>
    </source>
</evidence>
<keyword evidence="2" id="KW-1185">Reference proteome</keyword>